<protein>
    <submittedName>
        <fullName evidence="2">Uncharacterized protein</fullName>
    </submittedName>
</protein>
<dbReference type="EMBL" id="BAAAZR010000004">
    <property type="protein sequence ID" value="GAA3806986.1"/>
    <property type="molecule type" value="Genomic_DNA"/>
</dbReference>
<reference evidence="3" key="1">
    <citation type="journal article" date="2019" name="Int. J. Syst. Evol. Microbiol.">
        <title>The Global Catalogue of Microorganisms (GCM) 10K type strain sequencing project: providing services to taxonomists for standard genome sequencing and annotation.</title>
        <authorList>
            <consortium name="The Broad Institute Genomics Platform"/>
            <consortium name="The Broad Institute Genome Sequencing Center for Infectious Disease"/>
            <person name="Wu L."/>
            <person name="Ma J."/>
        </authorList>
    </citation>
    <scope>NUCLEOTIDE SEQUENCE [LARGE SCALE GENOMIC DNA]</scope>
    <source>
        <strain evidence="3">JCM 16908</strain>
    </source>
</reference>
<accession>A0ABP7HYV3</accession>
<comment type="caution">
    <text evidence="2">The sequence shown here is derived from an EMBL/GenBank/DDBJ whole genome shotgun (WGS) entry which is preliminary data.</text>
</comment>
<evidence type="ECO:0000256" key="1">
    <source>
        <dbReference type="SAM" id="MobiDB-lite"/>
    </source>
</evidence>
<sequence length="50" mass="4905">MIQGGSSGGHAEMRHKHRDMAGGWLRPAVSGAVAGALMPGHGSLPGAGGQ</sequence>
<organism evidence="2 3">
    <name type="scientific">Sphaerisporangium flaviroseum</name>
    <dbReference type="NCBI Taxonomy" id="509199"/>
    <lineage>
        <taxon>Bacteria</taxon>
        <taxon>Bacillati</taxon>
        <taxon>Actinomycetota</taxon>
        <taxon>Actinomycetes</taxon>
        <taxon>Streptosporangiales</taxon>
        <taxon>Streptosporangiaceae</taxon>
        <taxon>Sphaerisporangium</taxon>
    </lineage>
</organism>
<evidence type="ECO:0000313" key="2">
    <source>
        <dbReference type="EMBL" id="GAA3806986.1"/>
    </source>
</evidence>
<keyword evidence="3" id="KW-1185">Reference proteome</keyword>
<evidence type="ECO:0000313" key="3">
    <source>
        <dbReference type="Proteomes" id="UP001500888"/>
    </source>
</evidence>
<proteinExistence type="predicted"/>
<dbReference type="Proteomes" id="UP001500888">
    <property type="component" value="Unassembled WGS sequence"/>
</dbReference>
<name>A0ABP7HYV3_9ACTN</name>
<feature type="region of interest" description="Disordered" evidence="1">
    <location>
        <begin position="1"/>
        <end position="23"/>
    </location>
</feature>
<gene>
    <name evidence="2" type="ORF">GCM10022226_28860</name>
</gene>